<gene>
    <name evidence="6" type="ORF">ABEU20_000604</name>
</gene>
<dbReference type="Proteomes" id="UP001629745">
    <property type="component" value="Unassembled WGS sequence"/>
</dbReference>
<evidence type="ECO:0000259" key="5">
    <source>
        <dbReference type="PROSITE" id="PS50931"/>
    </source>
</evidence>
<keyword evidence="7" id="KW-1185">Reference proteome</keyword>
<dbReference type="InterPro" id="IPR036388">
    <property type="entry name" value="WH-like_DNA-bd_sf"/>
</dbReference>
<keyword evidence="2" id="KW-0805">Transcription regulation</keyword>
<dbReference type="Gene3D" id="1.10.10.10">
    <property type="entry name" value="Winged helix-like DNA-binding domain superfamily/Winged helix DNA-binding domain"/>
    <property type="match status" value="1"/>
</dbReference>
<evidence type="ECO:0000256" key="1">
    <source>
        <dbReference type="ARBA" id="ARBA00009437"/>
    </source>
</evidence>
<dbReference type="InterPro" id="IPR000847">
    <property type="entry name" value="LysR_HTH_N"/>
</dbReference>
<proteinExistence type="inferred from homology"/>
<protein>
    <submittedName>
        <fullName evidence="6">LysR family transcriptional regulator</fullName>
    </submittedName>
</protein>
<evidence type="ECO:0000313" key="7">
    <source>
        <dbReference type="Proteomes" id="UP001629745"/>
    </source>
</evidence>
<dbReference type="EMBL" id="JBDLNV010000001">
    <property type="protein sequence ID" value="MFM1722061.1"/>
    <property type="molecule type" value="Genomic_DNA"/>
</dbReference>
<comment type="similarity">
    <text evidence="1">Belongs to the LysR transcriptional regulatory family.</text>
</comment>
<dbReference type="PANTHER" id="PTHR30126">
    <property type="entry name" value="HTH-TYPE TRANSCRIPTIONAL REGULATOR"/>
    <property type="match status" value="1"/>
</dbReference>
<comment type="caution">
    <text evidence="6">The sequence shown here is derived from an EMBL/GenBank/DDBJ whole genome shotgun (WGS) entry which is preliminary data.</text>
</comment>
<evidence type="ECO:0000313" key="6">
    <source>
        <dbReference type="EMBL" id="MFM1722061.1"/>
    </source>
</evidence>
<evidence type="ECO:0000256" key="4">
    <source>
        <dbReference type="ARBA" id="ARBA00023163"/>
    </source>
</evidence>
<reference evidence="6 7" key="1">
    <citation type="submission" date="2023-11" db="EMBL/GenBank/DDBJ databases">
        <authorList>
            <person name="Val-Calvo J."/>
            <person name="Scortti M."/>
            <person name="Vazquez-Boland J."/>
        </authorList>
    </citation>
    <scope>NUCLEOTIDE SEQUENCE [LARGE SCALE GENOMIC DNA]</scope>
    <source>
        <strain evidence="6 7">PAM 2766</strain>
    </source>
</reference>
<dbReference type="InterPro" id="IPR036390">
    <property type="entry name" value="WH_DNA-bd_sf"/>
</dbReference>
<dbReference type="PROSITE" id="PS50931">
    <property type="entry name" value="HTH_LYSR"/>
    <property type="match status" value="1"/>
</dbReference>
<evidence type="ECO:0000256" key="2">
    <source>
        <dbReference type="ARBA" id="ARBA00023015"/>
    </source>
</evidence>
<dbReference type="PANTHER" id="PTHR30126:SF39">
    <property type="entry name" value="HTH-TYPE TRANSCRIPTIONAL REGULATOR CYSL"/>
    <property type="match status" value="1"/>
</dbReference>
<feature type="domain" description="HTH lysR-type" evidence="5">
    <location>
        <begin position="7"/>
        <end position="64"/>
    </location>
</feature>
<dbReference type="Pfam" id="PF00126">
    <property type="entry name" value="HTH_1"/>
    <property type="match status" value="1"/>
</dbReference>
<accession>A0ABW9F9C1</accession>
<dbReference type="Gene3D" id="3.40.190.290">
    <property type="match status" value="1"/>
</dbReference>
<organism evidence="6 7">
    <name type="scientific">Rhodococcus parequi</name>
    <dbReference type="NCBI Taxonomy" id="3137122"/>
    <lineage>
        <taxon>Bacteria</taxon>
        <taxon>Bacillati</taxon>
        <taxon>Actinomycetota</taxon>
        <taxon>Actinomycetes</taxon>
        <taxon>Mycobacteriales</taxon>
        <taxon>Nocardiaceae</taxon>
        <taxon>Rhodococcus</taxon>
    </lineage>
</organism>
<keyword evidence="4" id="KW-0804">Transcription</keyword>
<sequence>MAADFRISLQKLEVFCKVAELGGVRRAAEELYISQPVVSAHLRSLQERVGARLFHPEGRGIALTEAGARTLIWATEVLKGRMELEKDLAELSDGRSGFASVGASITVGNTILTSEVIAFKCENPGASVRLEISSVETALEQTRLGRHDFAVVATDAVLDSRSFDTELVAQPAWTLIASAQNSDIPTSITPSQLARLSFVCPPGGMAIRRSQDNALASIGVTNRRVEIELGSAESIKQAVMADLGVALLWRPSVEADIMSGQLREIVIDAPPLRDRLFIVRRTDSRLTPLQNRMLDQVRRAINDRFSDTPPSIT</sequence>
<evidence type="ECO:0000256" key="3">
    <source>
        <dbReference type="ARBA" id="ARBA00023125"/>
    </source>
</evidence>
<keyword evidence="3" id="KW-0238">DNA-binding</keyword>
<dbReference type="SUPFAM" id="SSF53850">
    <property type="entry name" value="Periplasmic binding protein-like II"/>
    <property type="match status" value="1"/>
</dbReference>
<dbReference type="PRINTS" id="PR00039">
    <property type="entry name" value="HTHLYSR"/>
</dbReference>
<dbReference type="InterPro" id="IPR005119">
    <property type="entry name" value="LysR_subst-bd"/>
</dbReference>
<dbReference type="SUPFAM" id="SSF46785">
    <property type="entry name" value="Winged helix' DNA-binding domain"/>
    <property type="match status" value="1"/>
</dbReference>
<dbReference type="RefSeq" id="WP_420162650.1">
    <property type="nucleotide sequence ID" value="NZ_JBDLNV010000001.1"/>
</dbReference>
<name>A0ABW9F9C1_9NOCA</name>
<dbReference type="Pfam" id="PF03466">
    <property type="entry name" value="LysR_substrate"/>
    <property type="match status" value="1"/>
</dbReference>